<dbReference type="GO" id="GO:0048471">
    <property type="term" value="C:perinuclear region of cytoplasm"/>
    <property type="evidence" value="ECO:0007669"/>
    <property type="project" value="TreeGrafter"/>
</dbReference>
<evidence type="ECO:0000313" key="2">
    <source>
        <dbReference type="EMBL" id="VDO56687.1"/>
    </source>
</evidence>
<reference evidence="2 3" key="2">
    <citation type="submission" date="2018-11" db="EMBL/GenBank/DDBJ databases">
        <authorList>
            <consortium name="Pathogen Informatics"/>
        </authorList>
    </citation>
    <scope>NUCLEOTIDE SEQUENCE [LARGE SCALE GENOMIC DNA]</scope>
</reference>
<dbReference type="Pfam" id="PF25127">
    <property type="entry name" value="DUF7819"/>
    <property type="match status" value="1"/>
</dbReference>
<dbReference type="WBParaSite" id="BTMF_0001800001-mRNA-1">
    <property type="protein sequence ID" value="BTMF_0001800001-mRNA-1"/>
    <property type="gene ID" value="BTMF_0001800001"/>
</dbReference>
<evidence type="ECO:0000313" key="3">
    <source>
        <dbReference type="Proteomes" id="UP000280834"/>
    </source>
</evidence>
<dbReference type="InterPro" id="IPR056721">
    <property type="entry name" value="DUF7819"/>
</dbReference>
<evidence type="ECO:0000313" key="4">
    <source>
        <dbReference type="WBParaSite" id="BTMF_0001800001-mRNA-1"/>
    </source>
</evidence>
<dbReference type="PANTHER" id="PTHR12323:SF0">
    <property type="entry name" value="CALCIUM HOMEOSTASIS ENDOPLASMIC RETICULUM PROTEIN"/>
    <property type="match status" value="1"/>
</dbReference>
<protein>
    <submittedName>
        <fullName evidence="4">XRN_M domain-containing protein</fullName>
    </submittedName>
</protein>
<dbReference type="PANTHER" id="PTHR12323">
    <property type="entry name" value="SR-RELATED CTD ASSOCIATED FACTOR 6"/>
    <property type="match status" value="1"/>
</dbReference>
<organism evidence="4">
    <name type="scientific">Brugia timori</name>
    <dbReference type="NCBI Taxonomy" id="42155"/>
    <lineage>
        <taxon>Eukaryota</taxon>
        <taxon>Metazoa</taxon>
        <taxon>Ecdysozoa</taxon>
        <taxon>Nematoda</taxon>
        <taxon>Chromadorea</taxon>
        <taxon>Rhabditida</taxon>
        <taxon>Spirurina</taxon>
        <taxon>Spiruromorpha</taxon>
        <taxon>Filarioidea</taxon>
        <taxon>Onchocercidae</taxon>
        <taxon>Brugia</taxon>
    </lineage>
</organism>
<name>A0A0R3RD77_9BILA</name>
<dbReference type="GO" id="GO:0006874">
    <property type="term" value="P:intracellular calcium ion homeostasis"/>
    <property type="evidence" value="ECO:0007669"/>
    <property type="project" value="TreeGrafter"/>
</dbReference>
<reference evidence="4" key="1">
    <citation type="submission" date="2017-02" db="UniProtKB">
        <authorList>
            <consortium name="WormBaseParasite"/>
        </authorList>
    </citation>
    <scope>IDENTIFICATION</scope>
</reference>
<dbReference type="EMBL" id="UZAG01023422">
    <property type="protein sequence ID" value="VDO56687.1"/>
    <property type="molecule type" value="Genomic_DNA"/>
</dbReference>
<proteinExistence type="predicted"/>
<keyword evidence="3" id="KW-1185">Reference proteome</keyword>
<feature type="domain" description="DUF7819" evidence="1">
    <location>
        <begin position="14"/>
        <end position="119"/>
    </location>
</feature>
<evidence type="ECO:0000259" key="1">
    <source>
        <dbReference type="Pfam" id="PF25127"/>
    </source>
</evidence>
<gene>
    <name evidence="2" type="ORF">BTMF_LOCUS15963</name>
</gene>
<dbReference type="AlphaFoldDB" id="A0A0R3RD77"/>
<dbReference type="Proteomes" id="UP000280834">
    <property type="component" value="Unassembled WGS sequence"/>
</dbReference>
<accession>A0A0R3RD77</accession>
<dbReference type="STRING" id="42155.A0A0R3RD77"/>
<sequence>MSPIFGIIQIFVFDDAALIPSVPYYELPAGMMMPLIEMEDVLVTFSVPYKPVIVSKLRLPPPIPPTERLLRAMDAFYAPQSLENQRDTDGWERNGLLEYYSKKNEIKKKVEEQLKEEGKTLEDAIENVYIEETNEEKDEKRNYRQAIIDQVLRTHHPVGRALIQVIDRGDDQEVVIQVQALALDLDLGLGPCHVRTQ</sequence>